<dbReference type="Proteomes" id="UP000178235">
    <property type="component" value="Unassembled WGS sequence"/>
</dbReference>
<comment type="caution">
    <text evidence="2">The sequence shown here is derived from an EMBL/GenBank/DDBJ whole genome shotgun (WGS) entry which is preliminary data.</text>
</comment>
<gene>
    <name evidence="2" type="ORF">A2738_00585</name>
</gene>
<evidence type="ECO:0000259" key="1">
    <source>
        <dbReference type="Pfam" id="PF00534"/>
    </source>
</evidence>
<dbReference type="AlphaFoldDB" id="A0A1F6VFG8"/>
<name>A0A1F6VFG8_9BACT</name>
<dbReference type="Gene3D" id="3.40.50.2000">
    <property type="entry name" value="Glycogen Phosphorylase B"/>
    <property type="match status" value="2"/>
</dbReference>
<sequence length="743" mass="83924">MTTLTKEKDIGCVVYVTTYPPRECGIANFSADLISYSDELFLEKVESKVVAMDVGPVTAPLYSPKVIFQIEENNKVDYISVADKLNAMPEVKMVSIQHEFGIFGENYGNNIALFLEKLEKPSAVTFHTVLPRPESGMKSVMEKIIRHSDLQIVMTELSKKLLIEIYGAKAEKIKVTPHGIHPQQYVDTLPAQKELKLENKTILATFGLLSSGKGIEYAIAALPGILEKYPNTIYLVLGQTHPVVLRREGEIYRNKLIAQAKNLGVEKNVVFVNKYLSRNDLLLYLQATDIYLALSQNPDQAVSGTLTYALGAGRAVISTAFMQAKEIVTKEVGRLVPFSDSKSIELEVLKLLENKKILENMGKSAYLYTRNMTWPNVALSYMNIFSPFLSRATEKNKFMLPVNIAHIKKMTDNFGIFQFALLSNPDPKWGYTLDDNARALVALSWYNDLYPSEEAESLINIFLKFIERSSIDTGGFVNYFNTDRNPHNELNQNENLEDSNARALWALSVASTNTKIGSVKKHASTLFQKQFKLHKKVISPRAAAFYIKAFVENLSHHENTDEARKHIEFYADFLVDMFEETSDDKWKWFEKILAYSNGILPDALLAAYSVSGNPKYFKVAKASLDFLIEQSFEGDICVPVGQGGWFKKDGKKERYDQQPEEVSALILALHKMILVEDDPIYRQKMMLAFDWFFGNNLSKQMVYTHSTGGTYDGVQEEGVNLNQGAESTIAYLLARLIMEINQE</sequence>
<evidence type="ECO:0000313" key="3">
    <source>
        <dbReference type="Proteomes" id="UP000178235"/>
    </source>
</evidence>
<dbReference type="InterPro" id="IPR008928">
    <property type="entry name" value="6-hairpin_glycosidase_sf"/>
</dbReference>
<dbReference type="SUPFAM" id="SSF48208">
    <property type="entry name" value="Six-hairpin glycosidases"/>
    <property type="match status" value="2"/>
</dbReference>
<reference evidence="2 3" key="1">
    <citation type="journal article" date="2016" name="Nat. Commun.">
        <title>Thousands of microbial genomes shed light on interconnected biogeochemical processes in an aquifer system.</title>
        <authorList>
            <person name="Anantharaman K."/>
            <person name="Brown C.T."/>
            <person name="Hug L.A."/>
            <person name="Sharon I."/>
            <person name="Castelle C.J."/>
            <person name="Probst A.J."/>
            <person name="Thomas B.C."/>
            <person name="Singh A."/>
            <person name="Wilkins M.J."/>
            <person name="Karaoz U."/>
            <person name="Brodie E.L."/>
            <person name="Williams K.H."/>
            <person name="Hubbard S.S."/>
            <person name="Banfield J.F."/>
        </authorList>
    </citation>
    <scope>NUCLEOTIDE SEQUENCE [LARGE SCALE GENOMIC DNA]</scope>
</reference>
<accession>A0A1F6VFG8</accession>
<dbReference type="GO" id="GO:0016757">
    <property type="term" value="F:glycosyltransferase activity"/>
    <property type="evidence" value="ECO:0007669"/>
    <property type="project" value="InterPro"/>
</dbReference>
<dbReference type="EMBL" id="MFTS01000003">
    <property type="protein sequence ID" value="OGI68370.1"/>
    <property type="molecule type" value="Genomic_DNA"/>
</dbReference>
<organism evidence="2 3">
    <name type="scientific">Candidatus Nomurabacteria bacterium RIFCSPHIGHO2_01_FULL_42_15</name>
    <dbReference type="NCBI Taxonomy" id="1801742"/>
    <lineage>
        <taxon>Bacteria</taxon>
        <taxon>Candidatus Nomuraibacteriota</taxon>
    </lineage>
</organism>
<dbReference type="PANTHER" id="PTHR12526:SF572">
    <property type="entry name" value="BLL5144 PROTEIN"/>
    <property type="match status" value="1"/>
</dbReference>
<dbReference type="InterPro" id="IPR001296">
    <property type="entry name" value="Glyco_trans_1"/>
</dbReference>
<dbReference type="SUPFAM" id="SSF53756">
    <property type="entry name" value="UDP-Glycosyltransferase/glycogen phosphorylase"/>
    <property type="match status" value="1"/>
</dbReference>
<dbReference type="Pfam" id="PF00534">
    <property type="entry name" value="Glycos_transf_1"/>
    <property type="match status" value="1"/>
</dbReference>
<evidence type="ECO:0000313" key="2">
    <source>
        <dbReference type="EMBL" id="OGI68370.1"/>
    </source>
</evidence>
<dbReference type="PANTHER" id="PTHR12526">
    <property type="entry name" value="GLYCOSYLTRANSFERASE"/>
    <property type="match status" value="1"/>
</dbReference>
<protein>
    <recommendedName>
        <fullName evidence="1">Glycosyl transferase family 1 domain-containing protein</fullName>
    </recommendedName>
</protein>
<dbReference type="GO" id="GO:0005975">
    <property type="term" value="P:carbohydrate metabolic process"/>
    <property type="evidence" value="ECO:0007669"/>
    <property type="project" value="InterPro"/>
</dbReference>
<dbReference type="Gene3D" id="1.50.10.20">
    <property type="match status" value="1"/>
</dbReference>
<proteinExistence type="predicted"/>
<feature type="domain" description="Glycosyl transferase family 1" evidence="1">
    <location>
        <begin position="192"/>
        <end position="366"/>
    </location>
</feature>